<keyword evidence="9" id="KW-1185">Reference proteome</keyword>
<dbReference type="InterPro" id="IPR055079">
    <property type="entry name" value="POP1_C"/>
</dbReference>
<reference evidence="8 9" key="1">
    <citation type="journal article" date="2013" name="Curr. Biol.">
        <title>Shared signatures of parasitism and phylogenomics unite Cryptomycota and microsporidia.</title>
        <authorList>
            <person name="James T.Y."/>
            <person name="Pelin A."/>
            <person name="Bonen L."/>
            <person name="Ahrendt S."/>
            <person name="Sain D."/>
            <person name="Corradi N."/>
            <person name="Stajich J.E."/>
        </authorList>
    </citation>
    <scope>NUCLEOTIDE SEQUENCE [LARGE SCALE GENOMIC DNA]</scope>
    <source>
        <strain evidence="8 9">CSF55</strain>
    </source>
</reference>
<evidence type="ECO:0000259" key="5">
    <source>
        <dbReference type="Pfam" id="PF06978"/>
    </source>
</evidence>
<dbReference type="Pfam" id="PF08170">
    <property type="entry name" value="POPLD"/>
    <property type="match status" value="1"/>
</dbReference>
<dbReference type="GO" id="GO:0000172">
    <property type="term" value="C:ribonuclease MRP complex"/>
    <property type="evidence" value="ECO:0007669"/>
    <property type="project" value="InterPro"/>
</dbReference>
<keyword evidence="3" id="KW-0539">Nucleus</keyword>
<dbReference type="Pfam" id="PF22770">
    <property type="entry name" value="POP1_C"/>
    <property type="match status" value="1"/>
</dbReference>
<feature type="region of interest" description="Disordered" evidence="4">
    <location>
        <begin position="1"/>
        <end position="26"/>
    </location>
</feature>
<dbReference type="InterPro" id="IPR029043">
    <property type="entry name" value="GcvT/YgfZ_C"/>
</dbReference>
<evidence type="ECO:0000256" key="1">
    <source>
        <dbReference type="ARBA" id="ARBA00004123"/>
    </source>
</evidence>
<dbReference type="GO" id="GO:0005655">
    <property type="term" value="C:nucleolar ribonuclease P complex"/>
    <property type="evidence" value="ECO:0007669"/>
    <property type="project" value="InterPro"/>
</dbReference>
<organism evidence="8 9">
    <name type="scientific">Rozella allomycis (strain CSF55)</name>
    <dbReference type="NCBI Taxonomy" id="988480"/>
    <lineage>
        <taxon>Eukaryota</taxon>
        <taxon>Fungi</taxon>
        <taxon>Fungi incertae sedis</taxon>
        <taxon>Cryptomycota</taxon>
        <taxon>Cryptomycota incertae sedis</taxon>
        <taxon>Rozella</taxon>
    </lineage>
</organism>
<protein>
    <submittedName>
        <fullName evidence="8">Ribonuclease P/MRP, subunit POP1 domain-containing protein</fullName>
    </submittedName>
</protein>
<evidence type="ECO:0000256" key="2">
    <source>
        <dbReference type="ARBA" id="ARBA00022694"/>
    </source>
</evidence>
<evidence type="ECO:0000259" key="6">
    <source>
        <dbReference type="Pfam" id="PF08170"/>
    </source>
</evidence>
<dbReference type="Proteomes" id="UP000030755">
    <property type="component" value="Unassembled WGS sequence"/>
</dbReference>
<feature type="domain" description="POPLD" evidence="6">
    <location>
        <begin position="403"/>
        <end position="492"/>
    </location>
</feature>
<evidence type="ECO:0000256" key="3">
    <source>
        <dbReference type="ARBA" id="ARBA00023242"/>
    </source>
</evidence>
<accession>A0A075ATQ2</accession>
<dbReference type="Pfam" id="PF06978">
    <property type="entry name" value="POP1_N"/>
    <property type="match status" value="1"/>
</dbReference>
<dbReference type="STRING" id="988480.A0A075ATQ2"/>
<dbReference type="AlphaFoldDB" id="A0A075ATQ2"/>
<evidence type="ECO:0000313" key="8">
    <source>
        <dbReference type="EMBL" id="EPZ33666.1"/>
    </source>
</evidence>
<proteinExistence type="predicted"/>
<dbReference type="InterPro" id="IPR012590">
    <property type="entry name" value="POPLD_dom"/>
</dbReference>
<dbReference type="PANTHER" id="PTHR22731:SF3">
    <property type="entry name" value="RIBONUCLEASES P_MRP PROTEIN SUBUNIT POP1"/>
    <property type="match status" value="1"/>
</dbReference>
<dbReference type="HOGENOM" id="CLU_007205_2_0_1"/>
<feature type="domain" description="POP1 C-terminal" evidence="7">
    <location>
        <begin position="598"/>
        <end position="673"/>
    </location>
</feature>
<dbReference type="InterPro" id="IPR009723">
    <property type="entry name" value="Pop1_N"/>
</dbReference>
<evidence type="ECO:0000256" key="4">
    <source>
        <dbReference type="SAM" id="MobiDB-lite"/>
    </source>
</evidence>
<feature type="domain" description="Pop1 N-terminal" evidence="5">
    <location>
        <begin position="92"/>
        <end position="179"/>
    </location>
</feature>
<comment type="subcellular location">
    <subcellularLocation>
        <location evidence="1">Nucleus</location>
    </subcellularLocation>
</comment>
<sequence length="676" mass="78581">MNISFPAKAQKKKGNEKQEKPSPPVNSLASLIMLNSEEFVKARAWEIHNLNNALSENRNSTKMIFQTLPKHMRRRAASHNPKRIPKNFRPKNSKNTKPLNRRQRRKNKHNLREFFANRQNDKKWLETHIWHAKRFHMANLWGYRVPLHPNDKGRRAIYRDSLHRSVMIDLSYFKCFTLNLQNAEKLNSFFDLNCPTPLAEESRSRKHLQRTFLYERYPTSMICPLMFQWINDDLLSLWVHPSSHDALCEIFVANQIDYNLNDKLSLFEFHGPLTLPILKQTIRSHDAAIQLEWTHLRQSPETIHLEVEDPRLKYPVHFQEVEDDNENMLDDEGDFKTEDSGKLFNQDYLKALENGKLKECEINARKSKLEIPGSKLENDPAIDPSIPIMLSYNPMLDSNNSTLLVLPKCYSTEFLRLFHFAGVRIAGLRERHFLFYESEKPFFPDDYLTTDSGEKWWDTIITETEMEYNKKPPAKRPNFKKLNTLAPFGPDWDVIGLSEPWILQGAFIPELFNQVVNTDTSSCQSVAEQFLKGSFNFSSSIVAVSVSFDYGGSAVDYMQIFSLNEQDIELFELCTSTKPAELPDFEGDDDKILEDFDKEQMKKDATLPVPCNDQMIGFTTTGSYSFSKGKSFAIGYVSSLKFVEYCRRIDFEEPIVMIKHPNWSFGRFAKLSLCSL</sequence>
<feature type="region of interest" description="Disordered" evidence="4">
    <location>
        <begin position="73"/>
        <end position="108"/>
    </location>
</feature>
<gene>
    <name evidence="8" type="ORF">O9G_000441</name>
</gene>
<dbReference type="OMA" id="RRTMSHN"/>
<dbReference type="OrthoDB" id="442863at2759"/>
<evidence type="ECO:0000313" key="9">
    <source>
        <dbReference type="Proteomes" id="UP000030755"/>
    </source>
</evidence>
<dbReference type="InterPro" id="IPR039182">
    <property type="entry name" value="Pop1"/>
</dbReference>
<keyword evidence="2" id="KW-0819">tRNA processing</keyword>
<dbReference type="GO" id="GO:0001682">
    <property type="term" value="P:tRNA 5'-leader removal"/>
    <property type="evidence" value="ECO:0007669"/>
    <property type="project" value="InterPro"/>
</dbReference>
<evidence type="ECO:0000259" key="7">
    <source>
        <dbReference type="Pfam" id="PF22770"/>
    </source>
</evidence>
<dbReference type="PANTHER" id="PTHR22731">
    <property type="entry name" value="RIBONUCLEASES P/MRP PROTEIN SUBUNIT POP1"/>
    <property type="match status" value="1"/>
</dbReference>
<name>A0A075ATQ2_ROZAC</name>
<dbReference type="SUPFAM" id="SSF101790">
    <property type="entry name" value="Aminomethyltransferase beta-barrel domain"/>
    <property type="match status" value="1"/>
</dbReference>
<dbReference type="EMBL" id="KE561047">
    <property type="protein sequence ID" value="EPZ33666.1"/>
    <property type="molecule type" value="Genomic_DNA"/>
</dbReference>